<comment type="caution">
    <text evidence="2">The sequence shown here is derived from an EMBL/GenBank/DDBJ whole genome shotgun (WGS) entry which is preliminary data.</text>
</comment>
<accession>A0A8T0C3Q6</accession>
<evidence type="ECO:0000313" key="3">
    <source>
        <dbReference type="Proteomes" id="UP000016480"/>
    </source>
</evidence>
<reference evidence="2 3" key="1">
    <citation type="journal article" date="2012" name="J. Bacteriol.">
        <title>Genome sequence of the cycloprodigiosin-producing bacterial strain Pseudoalteromonas rubra ATCC 29570(T).</title>
        <authorList>
            <person name="Xie B.B."/>
            <person name="Shu Y.L."/>
            <person name="Qin Q.L."/>
            <person name="Rong J.C."/>
            <person name="Zhang X.Y."/>
            <person name="Chen X.L."/>
            <person name="Zhou B.C."/>
            <person name="Zhang Y.Z."/>
        </authorList>
    </citation>
    <scope>NUCLEOTIDE SEQUENCE [LARGE SCALE GENOMIC DNA]</scope>
    <source>
        <strain evidence="2 3">DSM 6842</strain>
    </source>
</reference>
<gene>
    <name evidence="2" type="ORF">PRUB_b1171</name>
</gene>
<organism evidence="2 3">
    <name type="scientific">Pseudoalteromonas rubra</name>
    <dbReference type="NCBI Taxonomy" id="43658"/>
    <lineage>
        <taxon>Bacteria</taxon>
        <taxon>Pseudomonadati</taxon>
        <taxon>Pseudomonadota</taxon>
        <taxon>Gammaproteobacteria</taxon>
        <taxon>Alteromonadales</taxon>
        <taxon>Pseudoalteromonadaceae</taxon>
        <taxon>Pseudoalteromonas</taxon>
    </lineage>
</organism>
<evidence type="ECO:0000256" key="1">
    <source>
        <dbReference type="SAM" id="Phobius"/>
    </source>
</evidence>
<evidence type="ECO:0000313" key="2">
    <source>
        <dbReference type="EMBL" id="KAF7781831.1"/>
    </source>
</evidence>
<dbReference type="EMBL" id="AHCD03000044">
    <property type="protein sequence ID" value="KAF7781831.1"/>
    <property type="molecule type" value="Genomic_DNA"/>
</dbReference>
<sequence length="166" mass="19269">MLMGAFLPIIFDSLLRIVLLDKTFIEAFASNVKGGEVFLLTSALITPFYFLLYRYVKSDHEYKKENKLPYFGLILPVTLVSTIAGLFAFSYYRIGVIIKNQYSVSPANELFNFEFGYWAWAIYLVSLCIWYYASYMNHLGTGEYKNIRKNQYDKLSKEYDATQEAA</sequence>
<keyword evidence="1" id="KW-1133">Transmembrane helix</keyword>
<keyword evidence="1" id="KW-0472">Membrane</keyword>
<keyword evidence="1" id="KW-0812">Transmembrane</keyword>
<proteinExistence type="predicted"/>
<protein>
    <submittedName>
        <fullName evidence="2">Uncharacterized protein</fullName>
    </submittedName>
</protein>
<feature type="transmembrane region" description="Helical" evidence="1">
    <location>
        <begin position="115"/>
        <end position="133"/>
    </location>
</feature>
<feature type="transmembrane region" description="Helical" evidence="1">
    <location>
        <begin position="36"/>
        <end position="56"/>
    </location>
</feature>
<feature type="transmembrane region" description="Helical" evidence="1">
    <location>
        <begin position="68"/>
        <end position="95"/>
    </location>
</feature>
<name>A0A8T0C3Q6_9GAMM</name>
<dbReference type="AlphaFoldDB" id="A0A8T0C3Q6"/>
<dbReference type="Proteomes" id="UP000016480">
    <property type="component" value="Unassembled WGS sequence"/>
</dbReference>